<feature type="transmembrane region" description="Helical" evidence="1">
    <location>
        <begin position="142"/>
        <end position="164"/>
    </location>
</feature>
<dbReference type="AlphaFoldDB" id="A0A4R6X954"/>
<dbReference type="Pfam" id="PF11449">
    <property type="entry name" value="ArsP_2"/>
    <property type="match status" value="1"/>
</dbReference>
<proteinExistence type="predicted"/>
<organism evidence="2 3">
    <name type="scientific">Marinomonas communis</name>
    <dbReference type="NCBI Taxonomy" id="28254"/>
    <lineage>
        <taxon>Bacteria</taxon>
        <taxon>Pseudomonadati</taxon>
        <taxon>Pseudomonadota</taxon>
        <taxon>Gammaproteobacteria</taxon>
        <taxon>Oceanospirillales</taxon>
        <taxon>Oceanospirillaceae</taxon>
        <taxon>Marinomonas</taxon>
    </lineage>
</organism>
<sequence length="398" mass="42887">MMATIKLTNPHSLLLVMSNKRAIVPLLVGCLWLVPGLQSTISSVLSEAFIQVSAFVAATLAIYYGISHHLNTLGLQKWINNKPYREVLFASLMGVLPGCGGAIVIITQYTKGQIRFGAVVAVLTSTMGDAAFLLVSQRPQDALIVLPLCMAVGVLSGLFTNRFLPSPILAMPSTNEQDGDTTATSKPSLHAIDILIAKLSIVFWCVLIVPMTAVALLVAMQYDVNGLIGLPEHSIETLGAMAGFSCLLLWALSAKSDRYSELTRENDNELPKHWLRKVAQDTQFVTSWVVLAFIAFELIMLAGGETIFEFLHTWQSGSILVAALIGLLPGCGPQILVTSFYIQNTIPLSALIANAVSNDGDALFPAIALAPKAAFLATLYSFIPALIAGYGFYWLVEM</sequence>
<feature type="transmembrane region" description="Helical" evidence="1">
    <location>
        <begin position="201"/>
        <end position="222"/>
    </location>
</feature>
<dbReference type="InterPro" id="IPR021552">
    <property type="entry name" value="ArsP_2"/>
</dbReference>
<comment type="caution">
    <text evidence="2">The sequence shown here is derived from an EMBL/GenBank/DDBJ whole genome shotgun (WGS) entry which is preliminary data.</text>
</comment>
<evidence type="ECO:0000313" key="3">
    <source>
        <dbReference type="Proteomes" id="UP000295729"/>
    </source>
</evidence>
<dbReference type="EMBL" id="SNZA01000002">
    <property type="protein sequence ID" value="TDR13944.1"/>
    <property type="molecule type" value="Genomic_DNA"/>
</dbReference>
<keyword evidence="1" id="KW-1133">Transmembrane helix</keyword>
<feature type="transmembrane region" description="Helical" evidence="1">
    <location>
        <begin position="48"/>
        <end position="66"/>
    </location>
</feature>
<dbReference type="RefSeq" id="WP_244936957.1">
    <property type="nucleotide sequence ID" value="NZ_SNZA01000002.1"/>
</dbReference>
<reference evidence="2 3" key="1">
    <citation type="submission" date="2019-03" db="EMBL/GenBank/DDBJ databases">
        <title>Genomic Encyclopedia of Type Strains, Phase IV (KMG-IV): sequencing the most valuable type-strain genomes for metagenomic binning, comparative biology and taxonomic classification.</title>
        <authorList>
            <person name="Goeker M."/>
        </authorList>
    </citation>
    <scope>NUCLEOTIDE SEQUENCE [LARGE SCALE GENOMIC DNA]</scope>
    <source>
        <strain evidence="2 3">DSM 5604</strain>
    </source>
</reference>
<name>A0A4R6X954_9GAMM</name>
<gene>
    <name evidence="2" type="ORF">C8D85_1477</name>
</gene>
<keyword evidence="1" id="KW-0472">Membrane</keyword>
<keyword evidence="3" id="KW-1185">Reference proteome</keyword>
<feature type="transmembrane region" description="Helical" evidence="1">
    <location>
        <begin position="87"/>
        <end position="110"/>
    </location>
</feature>
<accession>A0A4R6X954</accession>
<feature type="transmembrane region" description="Helical" evidence="1">
    <location>
        <begin position="373"/>
        <end position="396"/>
    </location>
</feature>
<keyword evidence="1" id="KW-0812">Transmembrane</keyword>
<evidence type="ECO:0000313" key="2">
    <source>
        <dbReference type="EMBL" id="TDR13944.1"/>
    </source>
</evidence>
<protein>
    <submittedName>
        <fullName evidence="2">Putative 10TM heavy-metal exporter</fullName>
    </submittedName>
</protein>
<feature type="transmembrane region" description="Helical" evidence="1">
    <location>
        <begin position="116"/>
        <end position="135"/>
    </location>
</feature>
<feature type="transmembrane region" description="Helical" evidence="1">
    <location>
        <begin position="320"/>
        <end position="342"/>
    </location>
</feature>
<feature type="transmembrane region" description="Helical" evidence="1">
    <location>
        <begin position="285"/>
        <end position="308"/>
    </location>
</feature>
<dbReference type="Proteomes" id="UP000295729">
    <property type="component" value="Unassembled WGS sequence"/>
</dbReference>
<evidence type="ECO:0000256" key="1">
    <source>
        <dbReference type="SAM" id="Phobius"/>
    </source>
</evidence>
<dbReference type="NCBIfam" id="NF037962">
    <property type="entry name" value="arsenic_eff"/>
    <property type="match status" value="1"/>
</dbReference>